<keyword evidence="2" id="KW-0732">Signal</keyword>
<sequence length="141" mass="15745">MKTLTTVLCLLGVSIMPSFMAPPAAFAQRETAHQRQPDSLRNRNRGSISWSGHVDQVMDVSFQQGRTWTKRINGRKGSGEAVFSTSIPRKSVHMTVNQSLGRGKVSIEEQPSRSNGYTCVVRIADRRSGGDQYKFTLTWDN</sequence>
<feature type="region of interest" description="Disordered" evidence="1">
    <location>
        <begin position="27"/>
        <end position="48"/>
    </location>
</feature>
<organism evidence="3 4">
    <name type="scientific">Armatimonas rosea</name>
    <dbReference type="NCBI Taxonomy" id="685828"/>
    <lineage>
        <taxon>Bacteria</taxon>
        <taxon>Bacillati</taxon>
        <taxon>Armatimonadota</taxon>
        <taxon>Armatimonadia</taxon>
        <taxon>Armatimonadales</taxon>
        <taxon>Armatimonadaceae</taxon>
        <taxon>Armatimonas</taxon>
    </lineage>
</organism>
<keyword evidence="4" id="KW-1185">Reference proteome</keyword>
<dbReference type="RefSeq" id="WP_184196400.1">
    <property type="nucleotide sequence ID" value="NZ_JACHGW010000002.1"/>
</dbReference>
<protein>
    <submittedName>
        <fullName evidence="3">Uncharacterized protein</fullName>
    </submittedName>
</protein>
<dbReference type="EMBL" id="JACHGW010000002">
    <property type="protein sequence ID" value="MBB6050794.1"/>
    <property type="molecule type" value="Genomic_DNA"/>
</dbReference>
<feature type="chain" id="PRO_5031548695" evidence="2">
    <location>
        <begin position="21"/>
        <end position="141"/>
    </location>
</feature>
<comment type="caution">
    <text evidence="3">The sequence shown here is derived from an EMBL/GenBank/DDBJ whole genome shotgun (WGS) entry which is preliminary data.</text>
</comment>
<accession>A0A7W9W5T7</accession>
<proteinExistence type="predicted"/>
<evidence type="ECO:0000256" key="1">
    <source>
        <dbReference type="SAM" id="MobiDB-lite"/>
    </source>
</evidence>
<reference evidence="3 4" key="1">
    <citation type="submission" date="2020-08" db="EMBL/GenBank/DDBJ databases">
        <title>Genomic Encyclopedia of Type Strains, Phase IV (KMG-IV): sequencing the most valuable type-strain genomes for metagenomic binning, comparative biology and taxonomic classification.</title>
        <authorList>
            <person name="Goeker M."/>
        </authorList>
    </citation>
    <scope>NUCLEOTIDE SEQUENCE [LARGE SCALE GENOMIC DNA]</scope>
    <source>
        <strain evidence="3 4">DSM 23562</strain>
    </source>
</reference>
<name>A0A7W9W5T7_ARMRO</name>
<dbReference type="Proteomes" id="UP000520814">
    <property type="component" value="Unassembled WGS sequence"/>
</dbReference>
<gene>
    <name evidence="3" type="ORF">HNQ39_002585</name>
</gene>
<dbReference type="AlphaFoldDB" id="A0A7W9W5T7"/>
<feature type="compositionally biased region" description="Basic and acidic residues" evidence="1">
    <location>
        <begin position="30"/>
        <end position="41"/>
    </location>
</feature>
<evidence type="ECO:0000313" key="3">
    <source>
        <dbReference type="EMBL" id="MBB6050794.1"/>
    </source>
</evidence>
<evidence type="ECO:0000256" key="2">
    <source>
        <dbReference type="SAM" id="SignalP"/>
    </source>
</evidence>
<feature type="signal peptide" evidence="2">
    <location>
        <begin position="1"/>
        <end position="20"/>
    </location>
</feature>
<evidence type="ECO:0000313" key="4">
    <source>
        <dbReference type="Proteomes" id="UP000520814"/>
    </source>
</evidence>